<dbReference type="Proteomes" id="UP000198994">
    <property type="component" value="Unassembled WGS sequence"/>
</dbReference>
<reference evidence="3" key="1">
    <citation type="submission" date="2016-10" db="EMBL/GenBank/DDBJ databases">
        <authorList>
            <person name="Varghese N."/>
            <person name="Submissions S."/>
        </authorList>
    </citation>
    <scope>NUCLEOTIDE SEQUENCE [LARGE SCALE GENOMIC DNA]</scope>
    <source>
        <strain evidence="3">DSM 10146</strain>
    </source>
</reference>
<dbReference type="RefSeq" id="WP_089962834.1">
    <property type="nucleotide sequence ID" value="NZ_FNAV01000016.1"/>
</dbReference>
<accession>A0A1G7JY59</accession>
<feature type="chain" id="PRO_5011591634" evidence="1">
    <location>
        <begin position="18"/>
        <end position="228"/>
    </location>
</feature>
<dbReference type="STRING" id="282683.SAMN04488105_116117"/>
<keyword evidence="1" id="KW-0732">Signal</keyword>
<dbReference type="OrthoDB" id="7838899at2"/>
<evidence type="ECO:0000313" key="2">
    <source>
        <dbReference type="EMBL" id="SDF29840.1"/>
    </source>
</evidence>
<sequence length="228" mass="24019">MRALALLLLLVAAPADADGLRAVPYAALEAAPHRRVTFDTLPPAREPGHVLDALLRFDGVSIGKRLSGQELSETATKDGRFEDLVGAPSLPLTVLAGTPRHNMAVAAHPGFGSNALFPLGPEGADRRGGRGEGAAVLLFDEGQWRLGLRVHADYADPLGARPSRGALHLCFWDDDGRMIAHEIVTPGTGIMSLAWESNVPIRALSVTNTDPGGIAVDDILHQIDPATG</sequence>
<proteinExistence type="predicted"/>
<gene>
    <name evidence="2" type="ORF">SAMN04488105_116117</name>
</gene>
<dbReference type="EMBL" id="FNAV01000016">
    <property type="protein sequence ID" value="SDF29840.1"/>
    <property type="molecule type" value="Genomic_DNA"/>
</dbReference>
<organism evidence="2 3">
    <name type="scientific">Salipiger thiooxidans</name>
    <dbReference type="NCBI Taxonomy" id="282683"/>
    <lineage>
        <taxon>Bacteria</taxon>
        <taxon>Pseudomonadati</taxon>
        <taxon>Pseudomonadota</taxon>
        <taxon>Alphaproteobacteria</taxon>
        <taxon>Rhodobacterales</taxon>
        <taxon>Roseobacteraceae</taxon>
        <taxon>Salipiger</taxon>
    </lineage>
</organism>
<feature type="signal peptide" evidence="1">
    <location>
        <begin position="1"/>
        <end position="17"/>
    </location>
</feature>
<evidence type="ECO:0000256" key="1">
    <source>
        <dbReference type="SAM" id="SignalP"/>
    </source>
</evidence>
<dbReference type="AlphaFoldDB" id="A0A1G7JY59"/>
<keyword evidence="3" id="KW-1185">Reference proteome</keyword>
<evidence type="ECO:0000313" key="3">
    <source>
        <dbReference type="Proteomes" id="UP000198994"/>
    </source>
</evidence>
<name>A0A1G7JY59_9RHOB</name>
<protein>
    <submittedName>
        <fullName evidence="2">Uncharacterized protein</fullName>
    </submittedName>
</protein>